<dbReference type="RefSeq" id="WP_394819886.1">
    <property type="nucleotide sequence ID" value="NZ_JAWJZY010000003.1"/>
</dbReference>
<accession>A0ABU7U2D6</accession>
<evidence type="ECO:0000313" key="2">
    <source>
        <dbReference type="EMBL" id="MEE8659017.1"/>
    </source>
</evidence>
<dbReference type="Proteomes" id="UP001312908">
    <property type="component" value="Unassembled WGS sequence"/>
</dbReference>
<gene>
    <name evidence="2" type="ORF">DOFOFD_08330</name>
</gene>
<dbReference type="EMBL" id="JAWJZY010000003">
    <property type="protein sequence ID" value="MEE8659017.1"/>
    <property type="molecule type" value="Genomic_DNA"/>
</dbReference>
<evidence type="ECO:0000313" key="3">
    <source>
        <dbReference type="Proteomes" id="UP001312908"/>
    </source>
</evidence>
<protein>
    <submittedName>
        <fullName evidence="2">Uncharacterized protein</fullName>
    </submittedName>
</protein>
<reference evidence="2 3" key="1">
    <citation type="submission" date="2023-10" db="EMBL/GenBank/DDBJ databases">
        <title>Sorlinia euscelidii gen. nov., sp. nov., an acetic acid bacteria isolated from the gut of Euscelidius variegatus emitter.</title>
        <authorList>
            <person name="Michoud G."/>
            <person name="Marasco R."/>
            <person name="Seferji K."/>
            <person name="Gonella E."/>
            <person name="Garuglieri E."/>
            <person name="Alma A."/>
            <person name="Mapelli F."/>
            <person name="Borin S."/>
            <person name="Daffonchio D."/>
            <person name="Crotti E."/>
        </authorList>
    </citation>
    <scope>NUCLEOTIDE SEQUENCE [LARGE SCALE GENOMIC DNA]</scope>
    <source>
        <strain evidence="2 3">EV16P</strain>
    </source>
</reference>
<proteinExistence type="predicted"/>
<comment type="caution">
    <text evidence="2">The sequence shown here is derived from an EMBL/GenBank/DDBJ whole genome shotgun (WGS) entry which is preliminary data.</text>
</comment>
<organism evidence="2 3">
    <name type="scientific">Sorlinia euscelidii</name>
    <dbReference type="NCBI Taxonomy" id="3081148"/>
    <lineage>
        <taxon>Bacteria</taxon>
        <taxon>Pseudomonadati</taxon>
        <taxon>Pseudomonadota</taxon>
        <taxon>Alphaproteobacteria</taxon>
        <taxon>Acetobacterales</taxon>
        <taxon>Acetobacteraceae</taxon>
        <taxon>Sorlinia</taxon>
    </lineage>
</organism>
<sequence>MAAARGNKHIIDTMMHARRRRGRPAGRTGVDRRRTGKAPGPAVDPLSRAVADSAVKCVEAYMMSEREEIVQSSVAYLRALCDIWSQRKIDARDVWREVDGRLQVSALLNRLNRQRASSVRVKRKLWRPSSTKLP</sequence>
<keyword evidence="3" id="KW-1185">Reference proteome</keyword>
<name>A0ABU7U2D6_9PROT</name>
<evidence type="ECO:0000256" key="1">
    <source>
        <dbReference type="SAM" id="MobiDB-lite"/>
    </source>
</evidence>
<feature type="region of interest" description="Disordered" evidence="1">
    <location>
        <begin position="19"/>
        <end position="45"/>
    </location>
</feature>